<name>A0A7Y4IQ79_MYXXA</name>
<sequence length="761" mass="81040">MLTSSACMASLIYRRYGGSLQVDIPSFDVLVEAIRIPETQWIATACPLEGLSCDPRLLTLMDADGNGRIRVAEVRTAVDWAARQLKDRRGADASSDVLELNALSEEARPLRGAAEMILRTLKATDAGRISLAQVRESEKALREAGQNGDGIVAPEHLPEHLRPLAQELMASFPALTNRAGKAGVDAALVARFREERAKLREHREKQGTAFVWGDISLETAKRVRDVAPLLDAYFVQCRLVAAQPEAAASLRLRAERVEGALGDMAALGKAAGDLPIAPPDASGVLEWSRLLRGPAYEVLEAFHTDVATPMTGDSQRLSDSAWRGLAAKADGVLAWQAQLEANPVRKLMDTLPSVSDADLDALEAASAADLALKPTLDAINELERLVLYQRWLLLFSNNFISMPNLYMPKRLALVEKGTLILGGRKYTLSVLVTNRAAHSALTSLGTTCILYVQVAPKDGTPGYEVAVPVTSGRSTELAVGKRGVFYDVDGVESDAIVTQVVRQPVSLWESMTMPFARIGQFITSKVEGLASAGEKTFDSTLEQGYTHATNAPPVAPSPAAGAAPAAAAAAPPGGGLAGIVAAGGLAAAALGSSFAFIMTQVKSLTLVDLISAATLIAIVVMAPAGLLGWLKLRRRNLALLLEGSGWALNDRLMLTKELSSLVTRRPKLPSNARVDRLDMVRSALVRQQEDDEAEGASGWTKLAITLAVIFVLLWQVRIPLLTWFCHAGWLSQDTCLALLPSQAEPAPAAAAAPAAAPAKAP</sequence>
<accession>A0A7Y4IQ79</accession>
<evidence type="ECO:0000313" key="3">
    <source>
        <dbReference type="Proteomes" id="UP000533080"/>
    </source>
</evidence>
<gene>
    <name evidence="2" type="ORF">HNV28_34685</name>
</gene>
<proteinExistence type="predicted"/>
<keyword evidence="1" id="KW-1133">Transmembrane helix</keyword>
<keyword evidence="1" id="KW-0812">Transmembrane</keyword>
<keyword evidence="1" id="KW-0472">Membrane</keyword>
<comment type="caution">
    <text evidence="2">The sequence shown here is derived from an EMBL/GenBank/DDBJ whole genome shotgun (WGS) entry which is preliminary data.</text>
</comment>
<dbReference type="AlphaFoldDB" id="A0A7Y4IQ79"/>
<reference evidence="2 3" key="1">
    <citation type="submission" date="2020-05" db="EMBL/GenBank/DDBJ databases">
        <authorList>
            <person name="Whitworth D."/>
        </authorList>
    </citation>
    <scope>NUCLEOTIDE SEQUENCE [LARGE SCALE GENOMIC DNA]</scope>
    <source>
        <strain evidence="2 3">AM005</strain>
    </source>
</reference>
<feature type="transmembrane region" description="Helical" evidence="1">
    <location>
        <begin position="609"/>
        <end position="630"/>
    </location>
</feature>
<protein>
    <submittedName>
        <fullName evidence="2">Kinesin</fullName>
    </submittedName>
</protein>
<evidence type="ECO:0000256" key="1">
    <source>
        <dbReference type="SAM" id="Phobius"/>
    </source>
</evidence>
<dbReference type="Proteomes" id="UP000533080">
    <property type="component" value="Unassembled WGS sequence"/>
</dbReference>
<dbReference type="EMBL" id="JABFNT010000192">
    <property type="protein sequence ID" value="NOJ83401.1"/>
    <property type="molecule type" value="Genomic_DNA"/>
</dbReference>
<evidence type="ECO:0000313" key="2">
    <source>
        <dbReference type="EMBL" id="NOJ83401.1"/>
    </source>
</evidence>
<organism evidence="2 3">
    <name type="scientific">Myxococcus xanthus</name>
    <dbReference type="NCBI Taxonomy" id="34"/>
    <lineage>
        <taxon>Bacteria</taxon>
        <taxon>Pseudomonadati</taxon>
        <taxon>Myxococcota</taxon>
        <taxon>Myxococcia</taxon>
        <taxon>Myxococcales</taxon>
        <taxon>Cystobacterineae</taxon>
        <taxon>Myxococcaceae</taxon>
        <taxon>Myxococcus</taxon>
    </lineage>
</organism>
<feature type="transmembrane region" description="Helical" evidence="1">
    <location>
        <begin position="576"/>
        <end position="597"/>
    </location>
</feature>